<reference evidence="1" key="2">
    <citation type="journal article" date="2015" name="Fish Shellfish Immunol.">
        <title>Early steps in the European eel (Anguilla anguilla)-Vibrio vulnificus interaction in the gills: Role of the RtxA13 toxin.</title>
        <authorList>
            <person name="Callol A."/>
            <person name="Pajuelo D."/>
            <person name="Ebbesson L."/>
            <person name="Teles M."/>
            <person name="MacKenzie S."/>
            <person name="Amaro C."/>
        </authorList>
    </citation>
    <scope>NUCLEOTIDE SEQUENCE</scope>
</reference>
<organism evidence="1">
    <name type="scientific">Anguilla anguilla</name>
    <name type="common">European freshwater eel</name>
    <name type="synonym">Muraena anguilla</name>
    <dbReference type="NCBI Taxonomy" id="7936"/>
    <lineage>
        <taxon>Eukaryota</taxon>
        <taxon>Metazoa</taxon>
        <taxon>Chordata</taxon>
        <taxon>Craniata</taxon>
        <taxon>Vertebrata</taxon>
        <taxon>Euteleostomi</taxon>
        <taxon>Actinopterygii</taxon>
        <taxon>Neopterygii</taxon>
        <taxon>Teleostei</taxon>
        <taxon>Anguilliformes</taxon>
        <taxon>Anguillidae</taxon>
        <taxon>Anguilla</taxon>
    </lineage>
</organism>
<dbReference type="AlphaFoldDB" id="A0A0E9UY88"/>
<dbReference type="EMBL" id="GBXM01038402">
    <property type="protein sequence ID" value="JAH70175.1"/>
    <property type="molecule type" value="Transcribed_RNA"/>
</dbReference>
<evidence type="ECO:0000313" key="1">
    <source>
        <dbReference type="EMBL" id="JAH70175.1"/>
    </source>
</evidence>
<sequence length="38" mass="4188">MAVSCQQSPVNQIFSHIPRNSLFACNTPAKKSLVISNR</sequence>
<reference evidence="1" key="1">
    <citation type="submission" date="2014-11" db="EMBL/GenBank/DDBJ databases">
        <authorList>
            <person name="Amaro Gonzalez C."/>
        </authorList>
    </citation>
    <scope>NUCLEOTIDE SEQUENCE</scope>
</reference>
<accession>A0A0E9UY88</accession>
<proteinExistence type="predicted"/>
<protein>
    <submittedName>
        <fullName evidence="1">Uncharacterized protein</fullName>
    </submittedName>
</protein>
<name>A0A0E9UY88_ANGAN</name>